<protein>
    <submittedName>
        <fullName evidence="3">Uncharacterized protein LOC109125488</fullName>
    </submittedName>
</protein>
<gene>
    <name evidence="3" type="primary">LOC109125488</name>
</gene>
<dbReference type="InterPro" id="IPR043502">
    <property type="entry name" value="DNA/RNA_pol_sf"/>
</dbReference>
<name>A0ABM1Q7E0_CAMSA</name>
<reference evidence="2" key="1">
    <citation type="journal article" date="2014" name="Nat. Commun.">
        <title>The emerging biofuel crop Camelina sativa retains a highly undifferentiated hexaploid genome structure.</title>
        <authorList>
            <person name="Kagale S."/>
            <person name="Koh C."/>
            <person name="Nixon J."/>
            <person name="Bollina V."/>
            <person name="Clarke W.E."/>
            <person name="Tuteja R."/>
            <person name="Spillane C."/>
            <person name="Robinson S.J."/>
            <person name="Links M.G."/>
            <person name="Clarke C."/>
            <person name="Higgins E.E."/>
            <person name="Huebert T."/>
            <person name="Sharpe A.G."/>
            <person name="Parkin I.A."/>
        </authorList>
    </citation>
    <scope>NUCLEOTIDE SEQUENCE [LARGE SCALE GENOMIC DNA]</scope>
    <source>
        <strain evidence="2">cv. DH55</strain>
    </source>
</reference>
<dbReference type="PANTHER" id="PTHR11439">
    <property type="entry name" value="GAG-POL-RELATED RETROTRANSPOSON"/>
    <property type="match status" value="1"/>
</dbReference>
<accession>A0ABM1Q7E0</accession>
<sequence>MDIKNAFLQGELENEVYMRPPPGLEDTIGPCKVFKLKKAIYGLKQSPRACEVGKLGSKAVSTPLEENYKPGGKGELDAAPFDDVKQYQRLVGKLIYLTITRPDICFAVNQASQHMRNPSMHHWNMVNRILQYIKSSSGQRIWMGRNESTELVGYCDADYAGDREDRRSTTCYCTFLGGNLVTWKSKKQRWYHYRVMRPNIGP</sequence>
<reference evidence="3" key="2">
    <citation type="submission" date="2025-08" db="UniProtKB">
        <authorList>
            <consortium name="RefSeq"/>
        </authorList>
    </citation>
    <scope>IDENTIFICATION</scope>
    <source>
        <tissue evidence="3">Leaf</tissue>
    </source>
</reference>
<dbReference type="Proteomes" id="UP000694864">
    <property type="component" value="Chromosome 7"/>
</dbReference>
<evidence type="ECO:0000259" key="1">
    <source>
        <dbReference type="Pfam" id="PF07727"/>
    </source>
</evidence>
<feature type="domain" description="Reverse transcriptase Ty1/copia-type" evidence="1">
    <location>
        <begin position="1"/>
        <end position="49"/>
    </location>
</feature>
<organism evidence="2 3">
    <name type="scientific">Camelina sativa</name>
    <name type="common">False flax</name>
    <name type="synonym">Myagrum sativum</name>
    <dbReference type="NCBI Taxonomy" id="90675"/>
    <lineage>
        <taxon>Eukaryota</taxon>
        <taxon>Viridiplantae</taxon>
        <taxon>Streptophyta</taxon>
        <taxon>Embryophyta</taxon>
        <taxon>Tracheophyta</taxon>
        <taxon>Spermatophyta</taxon>
        <taxon>Magnoliopsida</taxon>
        <taxon>eudicotyledons</taxon>
        <taxon>Gunneridae</taxon>
        <taxon>Pentapetalae</taxon>
        <taxon>rosids</taxon>
        <taxon>malvids</taxon>
        <taxon>Brassicales</taxon>
        <taxon>Brassicaceae</taxon>
        <taxon>Camelineae</taxon>
        <taxon>Camelina</taxon>
    </lineage>
</organism>
<dbReference type="SUPFAM" id="SSF56672">
    <property type="entry name" value="DNA/RNA polymerases"/>
    <property type="match status" value="1"/>
</dbReference>
<dbReference type="PANTHER" id="PTHR11439:SF470">
    <property type="entry name" value="CYSTEINE-RICH RLK (RECEPTOR-LIKE PROTEIN KINASE) 8"/>
    <property type="match status" value="1"/>
</dbReference>
<proteinExistence type="predicted"/>
<dbReference type="CDD" id="cd09272">
    <property type="entry name" value="RNase_HI_RT_Ty1"/>
    <property type="match status" value="1"/>
</dbReference>
<dbReference type="InterPro" id="IPR013103">
    <property type="entry name" value="RVT_2"/>
</dbReference>
<dbReference type="RefSeq" id="XP_019082678.1">
    <property type="nucleotide sequence ID" value="XM_019227133.1"/>
</dbReference>
<keyword evidence="2" id="KW-1185">Reference proteome</keyword>
<evidence type="ECO:0000313" key="3">
    <source>
        <dbReference type="RefSeq" id="XP_019082678.1"/>
    </source>
</evidence>
<dbReference type="GeneID" id="109125488"/>
<dbReference type="Pfam" id="PF07727">
    <property type="entry name" value="RVT_2"/>
    <property type="match status" value="1"/>
</dbReference>
<evidence type="ECO:0000313" key="2">
    <source>
        <dbReference type="Proteomes" id="UP000694864"/>
    </source>
</evidence>